<feature type="coiled-coil region" evidence="12">
    <location>
        <begin position="672"/>
        <end position="699"/>
    </location>
</feature>
<keyword evidence="9" id="KW-0408">Iron</keyword>
<dbReference type="Gene3D" id="3.90.180.10">
    <property type="entry name" value="Medium-chain alcohol dehydrogenases, catalytic domain"/>
    <property type="match status" value="1"/>
</dbReference>
<evidence type="ECO:0000313" key="14">
    <source>
        <dbReference type="EMBL" id="RGP81852.1"/>
    </source>
</evidence>
<comment type="caution">
    <text evidence="14">The sequence shown here is derived from an EMBL/GenBank/DDBJ whole genome shotgun (WGS) entry which is preliminary data.</text>
</comment>
<dbReference type="PROSITE" id="PS00086">
    <property type="entry name" value="CYTOCHROME_P450"/>
    <property type="match status" value="1"/>
</dbReference>
<dbReference type="Pfam" id="PF08240">
    <property type="entry name" value="ADH_N"/>
    <property type="match status" value="1"/>
</dbReference>
<protein>
    <recommendedName>
        <fullName evidence="13">Enoyl reductase (ER) domain-containing protein</fullName>
    </recommendedName>
</protein>
<dbReference type="SUPFAM" id="SSF51735">
    <property type="entry name" value="NAD(P)-binding Rossmann-fold domains"/>
    <property type="match status" value="1"/>
</dbReference>
<dbReference type="InterPro" id="IPR036291">
    <property type="entry name" value="NAD(P)-bd_dom_sf"/>
</dbReference>
<keyword evidence="10" id="KW-0503">Monooxygenase</keyword>
<dbReference type="GO" id="GO:0005506">
    <property type="term" value="F:iron ion binding"/>
    <property type="evidence" value="ECO:0007669"/>
    <property type="project" value="InterPro"/>
</dbReference>
<dbReference type="InterPro" id="IPR001128">
    <property type="entry name" value="Cyt_P450"/>
</dbReference>
<dbReference type="Proteomes" id="UP000266234">
    <property type="component" value="Unassembled WGS sequence"/>
</dbReference>
<name>A0A395TBX8_9HYPO</name>
<evidence type="ECO:0000259" key="13">
    <source>
        <dbReference type="SMART" id="SM00829"/>
    </source>
</evidence>
<evidence type="ECO:0000256" key="6">
    <source>
        <dbReference type="ARBA" id="ARBA00022723"/>
    </source>
</evidence>
<keyword evidence="11" id="KW-0472">Membrane</keyword>
<comment type="subcellular location">
    <subcellularLocation>
        <location evidence="2">Membrane</location>
        <topology evidence="2">Single-pass membrane protein</topology>
    </subcellularLocation>
</comment>
<dbReference type="InterPro" id="IPR002974">
    <property type="entry name" value="Cyt_P450_E_CYP52_ascomycetes"/>
</dbReference>
<dbReference type="SMART" id="SM00829">
    <property type="entry name" value="PKS_ER"/>
    <property type="match status" value="1"/>
</dbReference>
<dbReference type="GO" id="GO:0016712">
    <property type="term" value="F:oxidoreductase activity, acting on paired donors, with incorporation or reduction of molecular oxygen, reduced flavin or flavoprotein as one donor, and incorporation of one atom of oxygen"/>
    <property type="evidence" value="ECO:0007669"/>
    <property type="project" value="InterPro"/>
</dbReference>
<dbReference type="InterPro" id="IPR011032">
    <property type="entry name" value="GroES-like_sf"/>
</dbReference>
<evidence type="ECO:0000256" key="3">
    <source>
        <dbReference type="ARBA" id="ARBA00008072"/>
    </source>
</evidence>
<keyword evidence="7" id="KW-1133">Transmembrane helix</keyword>
<dbReference type="InterPro" id="IPR013149">
    <property type="entry name" value="ADH-like_C"/>
</dbReference>
<feature type="domain" description="Enoyl reductase (ER)" evidence="13">
    <location>
        <begin position="24"/>
        <end position="348"/>
    </location>
</feature>
<evidence type="ECO:0000256" key="7">
    <source>
        <dbReference type="ARBA" id="ARBA00022989"/>
    </source>
</evidence>
<organism evidence="14 15">
    <name type="scientific">Fusarium longipes</name>
    <dbReference type="NCBI Taxonomy" id="694270"/>
    <lineage>
        <taxon>Eukaryota</taxon>
        <taxon>Fungi</taxon>
        <taxon>Dikarya</taxon>
        <taxon>Ascomycota</taxon>
        <taxon>Pezizomycotina</taxon>
        <taxon>Sordariomycetes</taxon>
        <taxon>Hypocreomycetidae</taxon>
        <taxon>Hypocreales</taxon>
        <taxon>Nectriaceae</taxon>
        <taxon>Fusarium</taxon>
    </lineage>
</organism>
<reference evidence="14 15" key="1">
    <citation type="journal article" date="2018" name="PLoS Pathog.">
        <title>Evolution of structural diversity of trichothecenes, a family of toxins produced by plant pathogenic and entomopathogenic fungi.</title>
        <authorList>
            <person name="Proctor R.H."/>
            <person name="McCormick S.P."/>
            <person name="Kim H.S."/>
            <person name="Cardoza R.E."/>
            <person name="Stanley A.M."/>
            <person name="Lindo L."/>
            <person name="Kelly A."/>
            <person name="Brown D.W."/>
            <person name="Lee T."/>
            <person name="Vaughan M.M."/>
            <person name="Alexander N.J."/>
            <person name="Busman M."/>
            <person name="Gutierrez S."/>
        </authorList>
    </citation>
    <scope>NUCLEOTIDE SEQUENCE [LARGE SCALE GENOMIC DNA]</scope>
    <source>
        <strain evidence="14 15">NRRL 20695</strain>
    </source>
</reference>
<dbReference type="InterPro" id="IPR017972">
    <property type="entry name" value="Cyt_P450_CS"/>
</dbReference>
<keyword evidence="6" id="KW-0479">Metal-binding</keyword>
<dbReference type="OrthoDB" id="1470350at2759"/>
<dbReference type="PANTHER" id="PTHR24287:SF18">
    <property type="entry name" value="CYTOCHROME P450 MONOOXYGENASE APDE-RELATED"/>
    <property type="match status" value="1"/>
</dbReference>
<evidence type="ECO:0000256" key="8">
    <source>
        <dbReference type="ARBA" id="ARBA00023002"/>
    </source>
</evidence>
<dbReference type="Gene3D" id="3.40.50.720">
    <property type="entry name" value="NAD(P)-binding Rossmann-like Domain"/>
    <property type="match status" value="1"/>
</dbReference>
<evidence type="ECO:0000256" key="12">
    <source>
        <dbReference type="SAM" id="Coils"/>
    </source>
</evidence>
<dbReference type="CDD" id="cd08249">
    <property type="entry name" value="enoyl_reductase_like"/>
    <property type="match status" value="1"/>
</dbReference>
<dbReference type="Pfam" id="PF00067">
    <property type="entry name" value="p450"/>
    <property type="match status" value="1"/>
</dbReference>
<dbReference type="InterPro" id="IPR047146">
    <property type="entry name" value="Cyt_P450_E_CYP52_fungi"/>
</dbReference>
<dbReference type="InterPro" id="IPR013154">
    <property type="entry name" value="ADH-like_N"/>
</dbReference>
<accession>A0A395TBX8</accession>
<dbReference type="SUPFAM" id="SSF48264">
    <property type="entry name" value="Cytochrome P450"/>
    <property type="match status" value="1"/>
</dbReference>
<evidence type="ECO:0000256" key="10">
    <source>
        <dbReference type="ARBA" id="ARBA00023033"/>
    </source>
</evidence>
<keyword evidence="5" id="KW-0812">Transmembrane</keyword>
<keyword evidence="8" id="KW-0560">Oxidoreductase</keyword>
<evidence type="ECO:0000256" key="9">
    <source>
        <dbReference type="ARBA" id="ARBA00023004"/>
    </source>
</evidence>
<gene>
    <name evidence="14" type="ORF">FLONG3_49</name>
</gene>
<dbReference type="Gene3D" id="1.10.630.10">
    <property type="entry name" value="Cytochrome P450"/>
    <property type="match status" value="1"/>
</dbReference>
<dbReference type="InterPro" id="IPR020843">
    <property type="entry name" value="ER"/>
</dbReference>
<evidence type="ECO:0000256" key="11">
    <source>
        <dbReference type="ARBA" id="ARBA00023136"/>
    </source>
</evidence>
<comment type="cofactor">
    <cofactor evidence="1">
        <name>heme</name>
        <dbReference type="ChEBI" id="CHEBI:30413"/>
    </cofactor>
</comment>
<evidence type="ECO:0000256" key="2">
    <source>
        <dbReference type="ARBA" id="ARBA00004167"/>
    </source>
</evidence>
<dbReference type="GO" id="GO:0020037">
    <property type="term" value="F:heme binding"/>
    <property type="evidence" value="ECO:0007669"/>
    <property type="project" value="InterPro"/>
</dbReference>
<evidence type="ECO:0000256" key="1">
    <source>
        <dbReference type="ARBA" id="ARBA00001971"/>
    </source>
</evidence>
<dbReference type="Pfam" id="PF00107">
    <property type="entry name" value="ADH_zinc_N"/>
    <property type="match status" value="1"/>
</dbReference>
<dbReference type="SUPFAM" id="SSF50129">
    <property type="entry name" value="GroES-like"/>
    <property type="match status" value="1"/>
</dbReference>
<keyword evidence="15" id="KW-1185">Reference proteome</keyword>
<dbReference type="InterPro" id="IPR036396">
    <property type="entry name" value="Cyt_P450_sf"/>
</dbReference>
<evidence type="ECO:0000256" key="4">
    <source>
        <dbReference type="ARBA" id="ARBA00010617"/>
    </source>
</evidence>
<comment type="similarity">
    <text evidence="4">Belongs to the cytochrome P450 family.</text>
</comment>
<dbReference type="InterPro" id="IPR047122">
    <property type="entry name" value="Trans-enoyl_RdTase-like"/>
</dbReference>
<dbReference type="EMBL" id="PXOG01000001">
    <property type="protein sequence ID" value="RGP81852.1"/>
    <property type="molecule type" value="Genomic_DNA"/>
</dbReference>
<dbReference type="STRING" id="694270.A0A395TBX8"/>
<comment type="similarity">
    <text evidence="3">Belongs to the zinc-containing alcohol dehydrogenase family.</text>
</comment>
<dbReference type="GO" id="GO:0016020">
    <property type="term" value="C:membrane"/>
    <property type="evidence" value="ECO:0007669"/>
    <property type="project" value="UniProtKB-SubCell"/>
</dbReference>
<sequence length="920" mass="103609">MAVQSILSRPLPTTQTSLKVQSAGVVSLQDDCPVEPPKEDEILVRIFCVGVNPHDWKSLDMSPSPGSTWGCDFSGEVVIAGSQTTKYRPGDRVGGACAGNRSDNPNNGGFAQFVSVPEMLLLRLPSWMTFEQGATLGVGLLTVGLSLYHTMKLPLPYSGQTTNQYILIYGGGTATGGLAIQAAKLSGLKPITTCSPGKFDHVKSLGAVQAFDYRSPSCASDIRAFTNDNLEYVLDCITESGSMSICYGAIGSQGGNYIGLDQFPIRGHTRRDVRPGWVLAWTALGKPVDWRKPYRREARPKDKAFAESWAPIAQQLLDSKDIVTHPTEVSDEGLAGVAKGAERVKIGTAGGVSNLTAKYRDKLRPTRSSPVNGQASGRDIDLQKWAFSEWFSARNGSPANINTPGVQELFKMSWHLSPICLVALYALIAYYFLNRLWDHISYSIKTKRYKCGTLKTYSHWDPIWGIDFVLSMSRAFKEHRWLSWMEETWAAQGTKTFKARFLGMRMVYSSEMENMKAMSTSQWEEFVLEPIRVDNGVAAPFTGKGVSTADGEFWHHSRAIIKPYFERQAFANVARLKPFTDKMLDLIPTDGETFDMQVLARRWFLDTSTEFLFGKTRDCLTHPEREDVMLAMVDIMRGARVRLTMSKFLFLHRDPKWYESIRVVHKFMDEYIDRAYEELAQIQENNEASKEKKESERTDLLWDMAHKIPPEDRILLRDQITAVWVPSNETTSIHISNAIYQLARHPEAWEKLQKEVLELGDEELTFSKLRGMKYMNWVINETHRTIPNGIQMIRVAAKDTTLPRGGGPEGKQPIFCAKGDIVHCNRYLMHRDPDYWGSDAAEFRPERWDGLRPLWHFVPFGGGPRICPAHILVATETAYVLTRFCQKFKGLEARDERGYVPVMRVGPSSLNGVKISVTSR</sequence>
<dbReference type="PRINTS" id="PR01239">
    <property type="entry name" value="EP450IICYP52"/>
</dbReference>
<dbReference type="AlphaFoldDB" id="A0A395TBX8"/>
<evidence type="ECO:0000313" key="15">
    <source>
        <dbReference type="Proteomes" id="UP000266234"/>
    </source>
</evidence>
<dbReference type="GO" id="GO:0016651">
    <property type="term" value="F:oxidoreductase activity, acting on NAD(P)H"/>
    <property type="evidence" value="ECO:0007669"/>
    <property type="project" value="InterPro"/>
</dbReference>
<dbReference type="CDD" id="cd11063">
    <property type="entry name" value="CYP52"/>
    <property type="match status" value="1"/>
</dbReference>
<keyword evidence="12" id="KW-0175">Coiled coil</keyword>
<evidence type="ECO:0000256" key="5">
    <source>
        <dbReference type="ARBA" id="ARBA00022692"/>
    </source>
</evidence>
<dbReference type="PANTHER" id="PTHR24287">
    <property type="entry name" value="P450, PUTATIVE (EUROFUNG)-RELATED"/>
    <property type="match status" value="1"/>
</dbReference>
<proteinExistence type="inferred from homology"/>